<dbReference type="GO" id="GO:0043565">
    <property type="term" value="F:sequence-specific DNA binding"/>
    <property type="evidence" value="ECO:0007669"/>
    <property type="project" value="InterPro"/>
</dbReference>
<dbReference type="PRINTS" id="PR00032">
    <property type="entry name" value="HTHARAC"/>
</dbReference>
<proteinExistence type="predicted"/>
<keyword evidence="4" id="KW-1133">Transmembrane helix</keyword>
<keyword evidence="4" id="KW-0472">Membrane</keyword>
<evidence type="ECO:0000313" key="6">
    <source>
        <dbReference type="EMBL" id="GBG05657.1"/>
    </source>
</evidence>
<dbReference type="RefSeq" id="WP_108991122.1">
    <property type="nucleotide sequence ID" value="NZ_BDQX01000011.1"/>
</dbReference>
<sequence>MNIRQNRRLWIAWGAVSIILFLLVFAAMAISYQLFTKQLKEQLISTNMELLGQQNHKLELTLQHIDKTAIQFMKNDAVVRFFSERRNADVNINNEFHVVNTINRTSSSMEYIFSMDLYSYTKQRLLTGSVSSDLNNNVQDFGWIPEFEEEAGLFKWLTTRKIALNARQSVYRNVVTLVRAYPLVHQPGGRKGAVAVNVKEDLLYSLIRNTESDDRGETFVLDGEGVMALHDDKTRLGKDISELPFVRGIFGSDAASGYFAAQIDGQPSWVFYMESDYTGWRIVRVIPASQMSQQMTVIRNTLIGLSLLLFVIAAASTAFAGRWTYLPINRFVRGVRTKLTGQQKSAEAGMAGRRYTDDFHYLEHTVQGILTDREELSRQVSEGKPFIKLQLVAELLSGRRKSTEMLQTYEDMFNIRLYGSRFVVMSIELDNKGAIPSQRDVRLYTYALCNAAEELVNAESKGIAAELEHGKAAVIMSFDEGDDDQRYIMRAVTVADLLKQFVQEYFRRTITIGIGNVAHSPGDIAAKYRESCEALRYKLVLGGNAIITMDDIVNEQSPRYYKLFASIDTIVASVKAADGEMLKTQLARWFVSFAEQQVPPEVIAQLIVQCLMRAATDAVDIGVDAGSLFPEQDMYDHLNQYEMLNRYEQLDELERFALNRLTGLIGLIRDKRSQRERNDLIDQSLVFIQTNYMRSDLSLNLLASEFGLSVPYLSKLFKEKAEINFIDYVMEIRLSKAKELLSATDGKVRYIAEQVGYTNVNSFVRIFKKLTGLTPSEYRERNQDSREGT</sequence>
<accession>A0A2R5EGL7</accession>
<evidence type="ECO:0000259" key="5">
    <source>
        <dbReference type="PROSITE" id="PS01124"/>
    </source>
</evidence>
<protein>
    <submittedName>
        <fullName evidence="6">AraC family transcriptional regulator</fullName>
    </submittedName>
</protein>
<dbReference type="InterPro" id="IPR041522">
    <property type="entry name" value="CdaR_GGDEF"/>
</dbReference>
<dbReference type="PANTHER" id="PTHR43280">
    <property type="entry name" value="ARAC-FAMILY TRANSCRIPTIONAL REGULATOR"/>
    <property type="match status" value="1"/>
</dbReference>
<evidence type="ECO:0000256" key="2">
    <source>
        <dbReference type="ARBA" id="ARBA00023125"/>
    </source>
</evidence>
<dbReference type="Proteomes" id="UP000245202">
    <property type="component" value="Unassembled WGS sequence"/>
</dbReference>
<dbReference type="PROSITE" id="PS01124">
    <property type="entry name" value="HTH_ARAC_FAMILY_2"/>
    <property type="match status" value="1"/>
</dbReference>
<gene>
    <name evidence="6" type="ORF">PAT3040_00141</name>
</gene>
<dbReference type="PROSITE" id="PS00041">
    <property type="entry name" value="HTH_ARAC_FAMILY_1"/>
    <property type="match status" value="1"/>
</dbReference>
<feature type="domain" description="HTH araC/xylS-type" evidence="5">
    <location>
        <begin position="682"/>
        <end position="781"/>
    </location>
</feature>
<keyword evidence="2" id="KW-0238">DNA-binding</keyword>
<dbReference type="EMBL" id="BDQX01000011">
    <property type="protein sequence ID" value="GBG05657.1"/>
    <property type="molecule type" value="Genomic_DNA"/>
</dbReference>
<dbReference type="Pfam" id="PF12833">
    <property type="entry name" value="HTH_18"/>
    <property type="match status" value="1"/>
</dbReference>
<dbReference type="SMART" id="SM00342">
    <property type="entry name" value="HTH_ARAC"/>
    <property type="match status" value="1"/>
</dbReference>
<dbReference type="Pfam" id="PF17853">
    <property type="entry name" value="GGDEF_2"/>
    <property type="match status" value="1"/>
</dbReference>
<comment type="caution">
    <text evidence="6">The sequence shown here is derived from an EMBL/GenBank/DDBJ whole genome shotgun (WGS) entry which is preliminary data.</text>
</comment>
<dbReference type="InterPro" id="IPR009057">
    <property type="entry name" value="Homeodomain-like_sf"/>
</dbReference>
<dbReference type="Gene3D" id="1.10.10.60">
    <property type="entry name" value="Homeodomain-like"/>
    <property type="match status" value="2"/>
</dbReference>
<dbReference type="PANTHER" id="PTHR43280:SF2">
    <property type="entry name" value="HTH-TYPE TRANSCRIPTIONAL REGULATOR EXSA"/>
    <property type="match status" value="1"/>
</dbReference>
<dbReference type="InterPro" id="IPR018060">
    <property type="entry name" value="HTH_AraC"/>
</dbReference>
<name>A0A2R5EGL7_9BACL</name>
<feature type="transmembrane region" description="Helical" evidence="4">
    <location>
        <begin position="12"/>
        <end position="35"/>
    </location>
</feature>
<reference evidence="6 7" key="1">
    <citation type="submission" date="2017-08" db="EMBL/GenBank/DDBJ databases">
        <title>Substantial Increase in Enzyme Production by Combined Drug-Resistance Mutations in Paenibacillus agaridevorans.</title>
        <authorList>
            <person name="Tanaka Y."/>
            <person name="Funane K."/>
            <person name="Hosaka T."/>
            <person name="Shiwa Y."/>
            <person name="Fujita N."/>
            <person name="Miyazaki T."/>
            <person name="Yoshikawa H."/>
            <person name="Murakami K."/>
            <person name="Kasahara K."/>
            <person name="Inaoka T."/>
            <person name="Hiraga Y."/>
            <person name="Ochi K."/>
        </authorList>
    </citation>
    <scope>NUCLEOTIDE SEQUENCE [LARGE SCALE GENOMIC DNA]</scope>
    <source>
        <strain evidence="6 7">T-3040</strain>
    </source>
</reference>
<keyword evidence="4" id="KW-0812">Transmembrane</keyword>
<evidence type="ECO:0000256" key="1">
    <source>
        <dbReference type="ARBA" id="ARBA00023015"/>
    </source>
</evidence>
<evidence type="ECO:0000313" key="7">
    <source>
        <dbReference type="Proteomes" id="UP000245202"/>
    </source>
</evidence>
<dbReference type="Gene3D" id="3.30.450.20">
    <property type="entry name" value="PAS domain"/>
    <property type="match status" value="1"/>
</dbReference>
<keyword evidence="7" id="KW-1185">Reference proteome</keyword>
<dbReference type="SUPFAM" id="SSF46689">
    <property type="entry name" value="Homeodomain-like"/>
    <property type="match status" value="1"/>
</dbReference>
<dbReference type="GO" id="GO:0003700">
    <property type="term" value="F:DNA-binding transcription factor activity"/>
    <property type="evidence" value="ECO:0007669"/>
    <property type="project" value="InterPro"/>
</dbReference>
<feature type="transmembrane region" description="Helical" evidence="4">
    <location>
        <begin position="302"/>
        <end position="321"/>
    </location>
</feature>
<keyword evidence="3" id="KW-0804">Transcription</keyword>
<evidence type="ECO:0000256" key="3">
    <source>
        <dbReference type="ARBA" id="ARBA00023163"/>
    </source>
</evidence>
<evidence type="ECO:0000256" key="4">
    <source>
        <dbReference type="SAM" id="Phobius"/>
    </source>
</evidence>
<keyword evidence="1" id="KW-0805">Transcription regulation</keyword>
<dbReference type="AlphaFoldDB" id="A0A2R5EGL7"/>
<dbReference type="InterPro" id="IPR020449">
    <property type="entry name" value="Tscrpt_reg_AraC-type_HTH"/>
</dbReference>
<dbReference type="CDD" id="cd12912">
    <property type="entry name" value="PDC2_MCP_like"/>
    <property type="match status" value="1"/>
</dbReference>
<organism evidence="6 7">
    <name type="scientific">Paenibacillus agaridevorans</name>
    <dbReference type="NCBI Taxonomy" id="171404"/>
    <lineage>
        <taxon>Bacteria</taxon>
        <taxon>Bacillati</taxon>
        <taxon>Bacillota</taxon>
        <taxon>Bacilli</taxon>
        <taxon>Bacillales</taxon>
        <taxon>Paenibacillaceae</taxon>
        <taxon>Paenibacillus</taxon>
    </lineage>
</organism>
<dbReference type="InterPro" id="IPR018062">
    <property type="entry name" value="HTH_AraC-typ_CS"/>
</dbReference>